<feature type="domain" description="HTH tetR-type" evidence="6">
    <location>
        <begin position="15"/>
        <end position="75"/>
    </location>
</feature>
<dbReference type="RefSeq" id="WP_378589327.1">
    <property type="nucleotide sequence ID" value="NZ_JBHSKD010000008.1"/>
</dbReference>
<evidence type="ECO:0000256" key="1">
    <source>
        <dbReference type="ARBA" id="ARBA00022491"/>
    </source>
</evidence>
<dbReference type="Pfam" id="PF13977">
    <property type="entry name" value="TetR_C_6"/>
    <property type="match status" value="1"/>
</dbReference>
<dbReference type="Gene3D" id="1.10.357.10">
    <property type="entry name" value="Tetracycline Repressor, domain 2"/>
    <property type="match status" value="1"/>
</dbReference>
<dbReference type="SUPFAM" id="SSF48498">
    <property type="entry name" value="Tetracyclin repressor-like, C-terminal domain"/>
    <property type="match status" value="1"/>
</dbReference>
<evidence type="ECO:0000256" key="3">
    <source>
        <dbReference type="ARBA" id="ARBA00023125"/>
    </source>
</evidence>
<protein>
    <submittedName>
        <fullName evidence="7">TetR/AcrR family transcriptional regulator</fullName>
    </submittedName>
</protein>
<organism evidence="7 8">
    <name type="scientific">Nocardioides taihuensis</name>
    <dbReference type="NCBI Taxonomy" id="1835606"/>
    <lineage>
        <taxon>Bacteria</taxon>
        <taxon>Bacillati</taxon>
        <taxon>Actinomycetota</taxon>
        <taxon>Actinomycetes</taxon>
        <taxon>Propionibacteriales</taxon>
        <taxon>Nocardioidaceae</taxon>
        <taxon>Nocardioides</taxon>
    </lineage>
</organism>
<keyword evidence="3 5" id="KW-0238">DNA-binding</keyword>
<evidence type="ECO:0000256" key="4">
    <source>
        <dbReference type="ARBA" id="ARBA00023163"/>
    </source>
</evidence>
<evidence type="ECO:0000259" key="6">
    <source>
        <dbReference type="PROSITE" id="PS50977"/>
    </source>
</evidence>
<dbReference type="PANTHER" id="PTHR30055:SF200">
    <property type="entry name" value="HTH-TYPE TRANSCRIPTIONAL REPRESSOR BDCR"/>
    <property type="match status" value="1"/>
</dbReference>
<dbReference type="InterPro" id="IPR039538">
    <property type="entry name" value="BetI_C"/>
</dbReference>
<gene>
    <name evidence="7" type="ORF">ACFPGP_08835</name>
</gene>
<proteinExistence type="predicted"/>
<name>A0ABW0BIJ4_9ACTN</name>
<reference evidence="8" key="1">
    <citation type="journal article" date="2019" name="Int. J. Syst. Evol. Microbiol.">
        <title>The Global Catalogue of Microorganisms (GCM) 10K type strain sequencing project: providing services to taxonomists for standard genome sequencing and annotation.</title>
        <authorList>
            <consortium name="The Broad Institute Genomics Platform"/>
            <consortium name="The Broad Institute Genome Sequencing Center for Infectious Disease"/>
            <person name="Wu L."/>
            <person name="Ma J."/>
        </authorList>
    </citation>
    <scope>NUCLEOTIDE SEQUENCE [LARGE SCALE GENOMIC DNA]</scope>
    <source>
        <strain evidence="8">DFY41</strain>
    </source>
</reference>
<keyword evidence="1" id="KW-0678">Repressor</keyword>
<feature type="DNA-binding region" description="H-T-H motif" evidence="5">
    <location>
        <begin position="38"/>
        <end position="57"/>
    </location>
</feature>
<dbReference type="Proteomes" id="UP001596087">
    <property type="component" value="Unassembled WGS sequence"/>
</dbReference>
<dbReference type="EMBL" id="JBHSKD010000008">
    <property type="protein sequence ID" value="MFC5176777.1"/>
    <property type="molecule type" value="Genomic_DNA"/>
</dbReference>
<dbReference type="InterPro" id="IPR001647">
    <property type="entry name" value="HTH_TetR"/>
</dbReference>
<dbReference type="InterPro" id="IPR009057">
    <property type="entry name" value="Homeodomain-like_sf"/>
</dbReference>
<evidence type="ECO:0000256" key="5">
    <source>
        <dbReference type="PROSITE-ProRule" id="PRU00335"/>
    </source>
</evidence>
<evidence type="ECO:0000313" key="7">
    <source>
        <dbReference type="EMBL" id="MFC5176777.1"/>
    </source>
</evidence>
<keyword evidence="4" id="KW-0804">Transcription</keyword>
<dbReference type="PRINTS" id="PR00455">
    <property type="entry name" value="HTHTETR"/>
</dbReference>
<evidence type="ECO:0000256" key="2">
    <source>
        <dbReference type="ARBA" id="ARBA00023015"/>
    </source>
</evidence>
<keyword evidence="8" id="KW-1185">Reference proteome</keyword>
<dbReference type="PANTHER" id="PTHR30055">
    <property type="entry name" value="HTH-TYPE TRANSCRIPTIONAL REGULATOR RUTR"/>
    <property type="match status" value="1"/>
</dbReference>
<keyword evidence="2" id="KW-0805">Transcription regulation</keyword>
<dbReference type="InterPro" id="IPR036271">
    <property type="entry name" value="Tet_transcr_reg_TetR-rel_C_sf"/>
</dbReference>
<dbReference type="InterPro" id="IPR050109">
    <property type="entry name" value="HTH-type_TetR-like_transc_reg"/>
</dbReference>
<dbReference type="SUPFAM" id="SSF46689">
    <property type="entry name" value="Homeodomain-like"/>
    <property type="match status" value="1"/>
</dbReference>
<dbReference type="Pfam" id="PF00440">
    <property type="entry name" value="TetR_N"/>
    <property type="match status" value="1"/>
</dbReference>
<accession>A0ABW0BIJ4</accession>
<sequence length="204" mass="22469">MAGKQQAEQGEAVADVRRDQMLAAAAQLIAERGFSDTRIADVAARVGASPALVIYYFGTKDSLLTEALRFSERAFYVNVEALLAETTSLSARLDTLATWVLPDKGEVPEDWGLWFDLWAQAFRHPEVKKDRAALDEQWRDLITRVVQAGVDEGEIATVDVAHFAQVWAALLDGLVVQVALDDPVVDGERARRLALDVAHRELGL</sequence>
<dbReference type="PROSITE" id="PS50977">
    <property type="entry name" value="HTH_TETR_2"/>
    <property type="match status" value="1"/>
</dbReference>
<comment type="caution">
    <text evidence="7">The sequence shown here is derived from an EMBL/GenBank/DDBJ whole genome shotgun (WGS) entry which is preliminary data.</text>
</comment>
<evidence type="ECO:0000313" key="8">
    <source>
        <dbReference type="Proteomes" id="UP001596087"/>
    </source>
</evidence>